<dbReference type="VEuPathDB" id="CryptoDB:Vbra_8589"/>
<dbReference type="EMBL" id="CDMY01000347">
    <property type="protein sequence ID" value="CEM04156.1"/>
    <property type="molecule type" value="Genomic_DNA"/>
</dbReference>
<dbReference type="AlphaFoldDB" id="A0A0G4EYX6"/>
<name>A0A0G4EYX6_VITBC</name>
<organism evidence="1 2">
    <name type="scientific">Vitrella brassicaformis (strain CCMP3155)</name>
    <dbReference type="NCBI Taxonomy" id="1169540"/>
    <lineage>
        <taxon>Eukaryota</taxon>
        <taxon>Sar</taxon>
        <taxon>Alveolata</taxon>
        <taxon>Colpodellida</taxon>
        <taxon>Vitrellaceae</taxon>
        <taxon>Vitrella</taxon>
    </lineage>
</organism>
<accession>A0A0G4EYX6</accession>
<evidence type="ECO:0000313" key="2">
    <source>
        <dbReference type="Proteomes" id="UP000041254"/>
    </source>
</evidence>
<dbReference type="Proteomes" id="UP000041254">
    <property type="component" value="Unassembled WGS sequence"/>
</dbReference>
<dbReference type="InParanoid" id="A0A0G4EYX6"/>
<reference evidence="1 2" key="1">
    <citation type="submission" date="2014-11" db="EMBL/GenBank/DDBJ databases">
        <authorList>
            <person name="Zhu J."/>
            <person name="Qi W."/>
            <person name="Song R."/>
        </authorList>
    </citation>
    <scope>NUCLEOTIDE SEQUENCE [LARGE SCALE GENOMIC DNA]</scope>
</reference>
<gene>
    <name evidence="1" type="ORF">Vbra_8589</name>
</gene>
<evidence type="ECO:0000313" key="1">
    <source>
        <dbReference type="EMBL" id="CEM04156.1"/>
    </source>
</evidence>
<protein>
    <submittedName>
        <fullName evidence="1">Uncharacterized protein</fullName>
    </submittedName>
</protein>
<proteinExistence type="predicted"/>
<sequence>MESSKLRRLVKSLALKGLIHAASDSDIDTFENILKLPQFAHWKQAFDLYVDDCERAGKELDEAHALTVGEQTAPVRRVRHALYIAHLCGVDKPEDLSEDKFAIARRVSGIERQVSKKWERRVQDHVKGNKYLRASESPTNIRGIQALHLIPDVPAPTRSPTKCQEMLRSLEQQGLLPHLTQEEERVFLDALCTRFDDWKGMFREAVETANKEGKPLDLKQQIAIDDKMSLPLGKLRLALYVGVTDSYMQADEDAMPFEIKKVVSGIEGQVSEKWEHRLIQNVRAFNV</sequence>
<keyword evidence="2" id="KW-1185">Reference proteome</keyword>